<feature type="domain" description="Cytochrome c-type biogenesis protein H Ig-like" evidence="1">
    <location>
        <begin position="61"/>
        <end position="115"/>
    </location>
</feature>
<organism evidence="2">
    <name type="scientific">marine metagenome</name>
    <dbReference type="NCBI Taxonomy" id="408172"/>
    <lineage>
        <taxon>unclassified sequences</taxon>
        <taxon>metagenomes</taxon>
        <taxon>ecological metagenomes</taxon>
    </lineage>
</organism>
<dbReference type="Pfam" id="PF23892">
    <property type="entry name" value="Ig_CycH"/>
    <property type="match status" value="1"/>
</dbReference>
<name>A0A381ZD22_9ZZZZ</name>
<dbReference type="PROSITE" id="PS51257">
    <property type="entry name" value="PROKAR_LIPOPROTEIN"/>
    <property type="match status" value="1"/>
</dbReference>
<gene>
    <name evidence="2" type="ORF">METZ01_LOCUS139507</name>
</gene>
<reference evidence="2" key="1">
    <citation type="submission" date="2018-05" db="EMBL/GenBank/DDBJ databases">
        <authorList>
            <person name="Lanie J.A."/>
            <person name="Ng W.-L."/>
            <person name="Kazmierczak K.M."/>
            <person name="Andrzejewski T.M."/>
            <person name="Davidsen T.M."/>
            <person name="Wayne K.J."/>
            <person name="Tettelin H."/>
            <person name="Glass J.I."/>
            <person name="Rusch D."/>
            <person name="Podicherti R."/>
            <person name="Tsui H.-C.T."/>
            <person name="Winkler M.E."/>
        </authorList>
    </citation>
    <scope>NUCLEOTIDE SEQUENCE</scope>
</reference>
<dbReference type="EMBL" id="UINC01020692">
    <property type="protein sequence ID" value="SVA86653.1"/>
    <property type="molecule type" value="Genomic_DNA"/>
</dbReference>
<evidence type="ECO:0000259" key="1">
    <source>
        <dbReference type="Pfam" id="PF23892"/>
    </source>
</evidence>
<feature type="non-terminal residue" evidence="2">
    <location>
        <position position="117"/>
    </location>
</feature>
<protein>
    <recommendedName>
        <fullName evidence="1">Cytochrome c-type biogenesis protein H Ig-like domain-containing protein</fullName>
    </recommendedName>
</protein>
<accession>A0A381ZD22</accession>
<sequence>MKKLTITTRWLAVLVLVTACDQNVRPLTGEGAPPLPPMMRGTTATQRPSDIMPQGGGEVISGTITLAPELSEKLTGREIMFIMARRGGGAPLAVKRVARLAFPMSYTLSGADQMAAG</sequence>
<dbReference type="AlphaFoldDB" id="A0A381ZD22"/>
<proteinExistence type="predicted"/>
<evidence type="ECO:0000313" key="2">
    <source>
        <dbReference type="EMBL" id="SVA86653.1"/>
    </source>
</evidence>
<dbReference type="InterPro" id="IPR056412">
    <property type="entry name" value="Ig_CycH"/>
</dbReference>